<sequence length="181" mass="19165">MLGLRLAELPPETIRPSGVAEYYSRSFVCVCVCVCVRVELRGLRAPCARTRWLNVLATTAKQREGTEESGQSSTKRAHGDKIAASCAVVDTPVSSAAVVPELLNELTYSDPDPCPGSRARVEADAGERTGGDMGCNRTTGACDDNKEAEGAAKSADEGIDEAPTADELLEADPYFVSAPTR</sequence>
<organism evidence="2 3">
    <name type="scientific">Phytophthora infestans</name>
    <name type="common">Potato late blight agent</name>
    <name type="synonym">Botrytis infestans</name>
    <dbReference type="NCBI Taxonomy" id="4787"/>
    <lineage>
        <taxon>Eukaryota</taxon>
        <taxon>Sar</taxon>
        <taxon>Stramenopiles</taxon>
        <taxon>Oomycota</taxon>
        <taxon>Peronosporomycetes</taxon>
        <taxon>Peronosporales</taxon>
        <taxon>Peronosporaceae</taxon>
        <taxon>Phytophthora</taxon>
    </lineage>
</organism>
<dbReference type="Proteomes" id="UP000602510">
    <property type="component" value="Unassembled WGS sequence"/>
</dbReference>
<feature type="region of interest" description="Disordered" evidence="1">
    <location>
        <begin position="126"/>
        <end position="159"/>
    </location>
</feature>
<gene>
    <name evidence="2" type="ORF">GN244_ATG17906</name>
</gene>
<protein>
    <submittedName>
        <fullName evidence="2">Uncharacterized protein</fullName>
    </submittedName>
</protein>
<evidence type="ECO:0000313" key="2">
    <source>
        <dbReference type="EMBL" id="KAF4030328.1"/>
    </source>
</evidence>
<evidence type="ECO:0000313" key="3">
    <source>
        <dbReference type="Proteomes" id="UP000602510"/>
    </source>
</evidence>
<reference evidence="2" key="1">
    <citation type="submission" date="2020-04" db="EMBL/GenBank/DDBJ databases">
        <title>Hybrid Assembly of Korean Phytophthora infestans isolates.</title>
        <authorList>
            <person name="Prokchorchik M."/>
            <person name="Lee Y."/>
            <person name="Seo J."/>
            <person name="Cho J.-H."/>
            <person name="Park Y.-E."/>
            <person name="Jang D.-C."/>
            <person name="Im J.-S."/>
            <person name="Choi J.-G."/>
            <person name="Park H.-J."/>
            <person name="Lee G.-B."/>
            <person name="Lee Y.-G."/>
            <person name="Hong S.-Y."/>
            <person name="Cho K."/>
            <person name="Sohn K.H."/>
        </authorList>
    </citation>
    <scope>NUCLEOTIDE SEQUENCE</scope>
    <source>
        <strain evidence="2">KR_1_A1</strain>
    </source>
</reference>
<keyword evidence="3" id="KW-1185">Reference proteome</keyword>
<dbReference type="AlphaFoldDB" id="A0A833SIJ2"/>
<accession>A0A833SIJ2</accession>
<dbReference type="EMBL" id="WSZM01000695">
    <property type="protein sequence ID" value="KAF4030328.1"/>
    <property type="molecule type" value="Genomic_DNA"/>
</dbReference>
<evidence type="ECO:0000256" key="1">
    <source>
        <dbReference type="SAM" id="MobiDB-lite"/>
    </source>
</evidence>
<feature type="compositionally biased region" description="Basic and acidic residues" evidence="1">
    <location>
        <begin position="143"/>
        <end position="156"/>
    </location>
</feature>
<proteinExistence type="predicted"/>
<name>A0A833SIJ2_PHYIN</name>
<comment type="caution">
    <text evidence="2">The sequence shown here is derived from an EMBL/GenBank/DDBJ whole genome shotgun (WGS) entry which is preliminary data.</text>
</comment>